<dbReference type="AlphaFoldDB" id="A0A2C5XTP4"/>
<accession>A0A2C5XTP4</accession>
<feature type="signal peptide" evidence="2">
    <location>
        <begin position="1"/>
        <end position="20"/>
    </location>
</feature>
<proteinExistence type="predicted"/>
<evidence type="ECO:0000256" key="2">
    <source>
        <dbReference type="SAM" id="SignalP"/>
    </source>
</evidence>
<feature type="chain" id="PRO_5013197306" evidence="2">
    <location>
        <begin position="21"/>
        <end position="347"/>
    </location>
</feature>
<gene>
    <name evidence="3" type="ORF">CDD81_4366</name>
</gene>
<feature type="region of interest" description="Disordered" evidence="1">
    <location>
        <begin position="185"/>
        <end position="204"/>
    </location>
</feature>
<feature type="region of interest" description="Disordered" evidence="1">
    <location>
        <begin position="154"/>
        <end position="173"/>
    </location>
</feature>
<protein>
    <submittedName>
        <fullName evidence="3">Uncharacterized protein</fullName>
    </submittedName>
</protein>
<sequence>MRSSSTSILAALVWAGGLSAAPVNPALPAGAMLPLGSSRTPGAWNSFPAVKRPSSLDLNSKKPIAAVASPLREAEVARGAAGINSSPEPHRLAGNGAPSVPRRPGGLASSGMDRPGSASSALKEVRPGGGSGAIEANMPGHGTTGSRAREIGTSTSRIDAGRPGGSASSSRSISITGRLGKLWKGTKKPLSEDSAGAQSSGSLNAVAVVPERTFENSRDMSNDRKLPAESSRSQAFRSSLNAPVIPTFENSREMSINRKLPVESWRNQAFRGEEATEYVERKYGINPDWAPPPDMAVKFPFATPAPRRFPSDLWNQKADIYPSRIIPSFRVDELVSEYKRNKKLGSL</sequence>
<dbReference type="EMBL" id="NJET01000296">
    <property type="protein sequence ID" value="PHH58806.1"/>
    <property type="molecule type" value="Genomic_DNA"/>
</dbReference>
<keyword evidence="4" id="KW-1185">Reference proteome</keyword>
<organism evidence="3 4">
    <name type="scientific">Ophiocordyceps australis</name>
    <dbReference type="NCBI Taxonomy" id="1399860"/>
    <lineage>
        <taxon>Eukaryota</taxon>
        <taxon>Fungi</taxon>
        <taxon>Dikarya</taxon>
        <taxon>Ascomycota</taxon>
        <taxon>Pezizomycotina</taxon>
        <taxon>Sordariomycetes</taxon>
        <taxon>Hypocreomycetidae</taxon>
        <taxon>Hypocreales</taxon>
        <taxon>Ophiocordycipitaceae</taxon>
        <taxon>Ophiocordyceps</taxon>
    </lineage>
</organism>
<name>A0A2C5XTP4_9HYPO</name>
<comment type="caution">
    <text evidence="3">The sequence shown here is derived from an EMBL/GenBank/DDBJ whole genome shotgun (WGS) entry which is preliminary data.</text>
</comment>
<reference evidence="3 4" key="1">
    <citation type="submission" date="2017-06" db="EMBL/GenBank/DDBJ databases">
        <title>Ant-infecting Ophiocordyceps genomes reveal a high diversity of potential behavioral manipulation genes and a possible major role for enterotoxins.</title>
        <authorList>
            <person name="De Bekker C."/>
            <person name="Evans H.C."/>
            <person name="Brachmann A."/>
            <person name="Hughes D.P."/>
        </authorList>
    </citation>
    <scope>NUCLEOTIDE SEQUENCE [LARGE SCALE GENOMIC DNA]</scope>
    <source>
        <strain evidence="3 4">Map64</strain>
    </source>
</reference>
<feature type="region of interest" description="Disordered" evidence="1">
    <location>
        <begin position="211"/>
        <end position="235"/>
    </location>
</feature>
<evidence type="ECO:0000313" key="3">
    <source>
        <dbReference type="EMBL" id="PHH58806.1"/>
    </source>
</evidence>
<dbReference type="Proteomes" id="UP000226192">
    <property type="component" value="Unassembled WGS sequence"/>
</dbReference>
<feature type="region of interest" description="Disordered" evidence="1">
    <location>
        <begin position="78"/>
        <end position="149"/>
    </location>
</feature>
<evidence type="ECO:0000256" key="1">
    <source>
        <dbReference type="SAM" id="MobiDB-lite"/>
    </source>
</evidence>
<keyword evidence="2" id="KW-0732">Signal</keyword>
<evidence type="ECO:0000313" key="4">
    <source>
        <dbReference type="Proteomes" id="UP000226192"/>
    </source>
</evidence>
<feature type="compositionally biased region" description="Basic and acidic residues" evidence="1">
    <location>
        <begin position="212"/>
        <end position="227"/>
    </location>
</feature>